<accession>A0A5S9XH30</accession>
<organism evidence="1 2">
    <name type="scientific">Arabidopsis thaliana</name>
    <name type="common">Mouse-ear cress</name>
    <dbReference type="NCBI Taxonomy" id="3702"/>
    <lineage>
        <taxon>Eukaryota</taxon>
        <taxon>Viridiplantae</taxon>
        <taxon>Streptophyta</taxon>
        <taxon>Embryophyta</taxon>
        <taxon>Tracheophyta</taxon>
        <taxon>Spermatophyta</taxon>
        <taxon>Magnoliopsida</taxon>
        <taxon>eudicotyledons</taxon>
        <taxon>Gunneridae</taxon>
        <taxon>Pentapetalae</taxon>
        <taxon>rosids</taxon>
        <taxon>malvids</taxon>
        <taxon>Brassicales</taxon>
        <taxon>Brassicaceae</taxon>
        <taxon>Camelineae</taxon>
        <taxon>Arabidopsis</taxon>
    </lineage>
</organism>
<dbReference type="EMBL" id="CACSHJ010000089">
    <property type="protein sequence ID" value="CAA0384211.1"/>
    <property type="molecule type" value="Genomic_DNA"/>
</dbReference>
<evidence type="ECO:0000313" key="2">
    <source>
        <dbReference type="Proteomes" id="UP000434276"/>
    </source>
</evidence>
<sequence length="133" mass="14977">MEAKNYAEAYAFRVAMEPPPETLALALQEAAFWKQASQKEDDPIRPTPFVGSSQLPPSLLSECQLDASWHVDDTMSKHGWVLVRQDLVIQLGQRSTRRSLSPLHAEFDSLLWAMECMISIGDTSSTFLRIARI</sequence>
<proteinExistence type="predicted"/>
<protein>
    <submittedName>
        <fullName evidence="1">Uncharacterized protein</fullName>
    </submittedName>
</protein>
<evidence type="ECO:0000313" key="1">
    <source>
        <dbReference type="EMBL" id="CAA0384211.1"/>
    </source>
</evidence>
<dbReference type="OrthoDB" id="1098048at2759"/>
<gene>
    <name evidence="1" type="ORF">C24_LOCUS14402</name>
</gene>
<reference evidence="1 2" key="1">
    <citation type="submission" date="2019-12" db="EMBL/GenBank/DDBJ databases">
        <authorList>
            <person name="Jiao W.-B."/>
            <person name="Schneeberger K."/>
        </authorList>
    </citation>
    <scope>NUCLEOTIDE SEQUENCE [LARGE SCALE GENOMIC DNA]</scope>
    <source>
        <strain evidence="2">cv. C24</strain>
    </source>
</reference>
<dbReference type="Proteomes" id="UP000434276">
    <property type="component" value="Unassembled WGS sequence"/>
</dbReference>
<dbReference type="ExpressionAtlas" id="A0A5S9XH30">
    <property type="expression patterns" value="differential"/>
</dbReference>
<dbReference type="AlphaFoldDB" id="A0A5S9XH30"/>
<name>A0A5S9XH30_ARATH</name>